<organism evidence="1 2">
    <name type="scientific">Corynebacterium heidelbergense</name>
    <dbReference type="NCBI Taxonomy" id="2055947"/>
    <lineage>
        <taxon>Bacteria</taxon>
        <taxon>Bacillati</taxon>
        <taxon>Actinomycetota</taxon>
        <taxon>Actinomycetes</taxon>
        <taxon>Mycobacteriales</taxon>
        <taxon>Corynebacteriaceae</taxon>
        <taxon>Corynebacterium</taxon>
    </lineage>
</organism>
<reference evidence="1 2" key="1">
    <citation type="journal article" date="2018" name="Syst. Appl. Microbiol.">
        <title>Corynebacterium heidelbergense sp. nov., isolated from the preen glands of Egyptian geese (Alopochen aegyptiacus).</title>
        <authorList>
            <person name="Braun M.S."/>
            <person name="Wang E."/>
            <person name="Zimmermann S."/>
            <person name="Wink M."/>
        </authorList>
    </citation>
    <scope>NUCLEOTIDE SEQUENCE [LARGE SCALE GENOMIC DNA]</scope>
    <source>
        <strain evidence="1 2">DSM 104638</strain>
    </source>
</reference>
<dbReference type="EMBL" id="PHQP01000009">
    <property type="protein sequence ID" value="RAV34620.1"/>
    <property type="molecule type" value="Genomic_DNA"/>
</dbReference>
<evidence type="ECO:0000313" key="2">
    <source>
        <dbReference type="Proteomes" id="UP000251047"/>
    </source>
</evidence>
<dbReference type="Proteomes" id="UP000251047">
    <property type="component" value="Unassembled WGS sequence"/>
</dbReference>
<sequence>MTHPSKFPTVATSELSRVVTDWQRHAHAARAADSDDLAGIWEQCADTIQTVISAARKRQRTVMLARRAARETDKSFAKEYAALRELRKLAYQQENLSHTFRQAAETHAAAGRTEDAEAARECAADSEQRYERATAALEVLTSHMQQTTALV</sequence>
<gene>
    <name evidence="1" type="ORF">CWC39_02105</name>
</gene>
<comment type="caution">
    <text evidence="1">The sequence shown here is derived from an EMBL/GenBank/DDBJ whole genome shotgun (WGS) entry which is preliminary data.</text>
</comment>
<dbReference type="AlphaFoldDB" id="A0A364VDA9"/>
<dbReference type="RefSeq" id="WP_112768873.1">
    <property type="nucleotide sequence ID" value="NZ_CP063191.1"/>
</dbReference>
<protein>
    <submittedName>
        <fullName evidence="1">Uncharacterized protein</fullName>
    </submittedName>
</protein>
<evidence type="ECO:0000313" key="1">
    <source>
        <dbReference type="EMBL" id="RAV34620.1"/>
    </source>
</evidence>
<accession>A0A364VDA9</accession>
<name>A0A364VDA9_9CORY</name>
<proteinExistence type="predicted"/>